<feature type="region of interest" description="Disordered" evidence="1">
    <location>
        <begin position="1"/>
        <end position="64"/>
    </location>
</feature>
<gene>
    <name evidence="2" type="ORF">SGUI_2171</name>
</gene>
<dbReference type="OrthoDB" id="4772576at2"/>
<keyword evidence="3" id="KW-1185">Reference proteome</keyword>
<organism evidence="2 3">
    <name type="scientific">Serinicoccus hydrothermalis</name>
    <dbReference type="NCBI Taxonomy" id="1758689"/>
    <lineage>
        <taxon>Bacteria</taxon>
        <taxon>Bacillati</taxon>
        <taxon>Actinomycetota</taxon>
        <taxon>Actinomycetes</taxon>
        <taxon>Micrococcales</taxon>
        <taxon>Ornithinimicrobiaceae</taxon>
        <taxon>Serinicoccus</taxon>
    </lineage>
</organism>
<dbReference type="AlphaFoldDB" id="A0A1B1NDQ0"/>
<reference evidence="2 3" key="1">
    <citation type="submission" date="2016-03" db="EMBL/GenBank/DDBJ databases">
        <title>Shallow-sea hydrothermal system.</title>
        <authorList>
            <person name="Tang K."/>
        </authorList>
    </citation>
    <scope>NUCLEOTIDE SEQUENCE [LARGE SCALE GENOMIC DNA]</scope>
    <source>
        <strain evidence="2 3">JLT9</strain>
    </source>
</reference>
<dbReference type="EMBL" id="CP014989">
    <property type="protein sequence ID" value="ANS79567.1"/>
    <property type="molecule type" value="Genomic_DNA"/>
</dbReference>
<evidence type="ECO:0008006" key="4">
    <source>
        <dbReference type="Google" id="ProtNLM"/>
    </source>
</evidence>
<evidence type="ECO:0000313" key="2">
    <source>
        <dbReference type="EMBL" id="ANS79567.1"/>
    </source>
</evidence>
<sequence length="193" mass="20963">MPDRAAPDPAQGPSDVPPDWRPDIPLPGQQPAPREEVPAQWRGNGNHVTPAPDPNAPVPMRAPTQTLGTLMGDVVRTGAWDAAERTTTMLLFGDVKLDLREVIRPGETLELSSFTGMGDIRIAVPAGTRVELSGFNLLGNLRHDVDPQTQGMPENGACVRINATSLMGDVLVRTMPPDDGTKPPRGWRWTRKR</sequence>
<name>A0A1B1NDQ0_9MICO</name>
<evidence type="ECO:0000313" key="3">
    <source>
        <dbReference type="Proteomes" id="UP000092482"/>
    </source>
</evidence>
<protein>
    <recommendedName>
        <fullName evidence="4">Cell wall-active antibiotics response LiaF-like C-terminal domain-containing protein</fullName>
    </recommendedName>
</protein>
<evidence type="ECO:0000256" key="1">
    <source>
        <dbReference type="SAM" id="MobiDB-lite"/>
    </source>
</evidence>
<proteinExistence type="predicted"/>
<dbReference type="STRING" id="1758689.SGUI_2171"/>
<dbReference type="KEGG" id="serj:SGUI_2171"/>
<accession>A0A1B1NDQ0</accession>
<dbReference type="RefSeq" id="WP_066640038.1">
    <property type="nucleotide sequence ID" value="NZ_CP014989.1"/>
</dbReference>
<dbReference type="Proteomes" id="UP000092482">
    <property type="component" value="Chromosome"/>
</dbReference>